<gene>
    <name evidence="2" type="ORF">EV200_10169</name>
</gene>
<organism evidence="2 3">
    <name type="scientific">Pedobacter psychrotolerans</name>
    <dbReference type="NCBI Taxonomy" id="1843235"/>
    <lineage>
        <taxon>Bacteria</taxon>
        <taxon>Pseudomonadati</taxon>
        <taxon>Bacteroidota</taxon>
        <taxon>Sphingobacteriia</taxon>
        <taxon>Sphingobacteriales</taxon>
        <taxon>Sphingobacteriaceae</taxon>
        <taxon>Pedobacter</taxon>
    </lineage>
</organism>
<dbReference type="Proteomes" id="UP000295684">
    <property type="component" value="Unassembled WGS sequence"/>
</dbReference>
<keyword evidence="1" id="KW-0812">Transmembrane</keyword>
<keyword evidence="1" id="KW-1133">Transmembrane helix</keyword>
<evidence type="ECO:0000313" key="2">
    <source>
        <dbReference type="EMBL" id="TCO30637.1"/>
    </source>
</evidence>
<dbReference type="AlphaFoldDB" id="A0A4R2HKQ7"/>
<name>A0A4R2HKQ7_9SPHI</name>
<accession>A0A4R2HKQ7</accession>
<dbReference type="PANTHER" id="PTHR36974:SF1">
    <property type="entry name" value="DOXX FAMILY MEMBRANE PROTEIN"/>
    <property type="match status" value="1"/>
</dbReference>
<proteinExistence type="predicted"/>
<protein>
    <submittedName>
        <fullName evidence="2">Putative membrane protein</fullName>
    </submittedName>
</protein>
<comment type="caution">
    <text evidence="2">The sequence shown here is derived from an EMBL/GenBank/DDBJ whole genome shotgun (WGS) entry which is preliminary data.</text>
</comment>
<reference evidence="2 3" key="1">
    <citation type="submission" date="2019-03" db="EMBL/GenBank/DDBJ databases">
        <title>Genomic Encyclopedia of Type Strains, Phase IV (KMG-IV): sequencing the most valuable type-strain genomes for metagenomic binning, comparative biology and taxonomic classification.</title>
        <authorList>
            <person name="Goeker M."/>
        </authorList>
    </citation>
    <scope>NUCLEOTIDE SEQUENCE [LARGE SCALE GENOMIC DNA]</scope>
    <source>
        <strain evidence="2 3">DSM 103236</strain>
    </source>
</reference>
<evidence type="ECO:0000256" key="1">
    <source>
        <dbReference type="SAM" id="Phobius"/>
    </source>
</evidence>
<keyword evidence="1" id="KW-0472">Membrane</keyword>
<sequence length="130" mass="15289">MQNTDNRNILFKIFLWIYSLLYILAGINHFIATPSYHIIMPKWLPAHGFLIYLSGVLEVILGIMLLFSRTKKLAALFIILMLIAFIPAHIYMIQIAPFLLGKILITPFMAWVRLPFQVLLIAWAWYYYRN</sequence>
<feature type="transmembrane region" description="Helical" evidence="1">
    <location>
        <begin position="74"/>
        <end position="96"/>
    </location>
</feature>
<feature type="transmembrane region" description="Helical" evidence="1">
    <location>
        <begin position="108"/>
        <end position="128"/>
    </location>
</feature>
<evidence type="ECO:0000313" key="3">
    <source>
        <dbReference type="Proteomes" id="UP000295684"/>
    </source>
</evidence>
<dbReference type="OrthoDB" id="327939at2"/>
<dbReference type="PANTHER" id="PTHR36974">
    <property type="entry name" value="MEMBRANE PROTEIN-RELATED"/>
    <property type="match status" value="1"/>
</dbReference>
<feature type="transmembrane region" description="Helical" evidence="1">
    <location>
        <begin position="9"/>
        <end position="31"/>
    </location>
</feature>
<dbReference type="EMBL" id="SLWO01000001">
    <property type="protein sequence ID" value="TCO30637.1"/>
    <property type="molecule type" value="Genomic_DNA"/>
</dbReference>
<feature type="transmembrane region" description="Helical" evidence="1">
    <location>
        <begin position="43"/>
        <end position="67"/>
    </location>
</feature>